<dbReference type="CDD" id="cd00165">
    <property type="entry name" value="S4"/>
    <property type="match status" value="1"/>
</dbReference>
<dbReference type="Pfam" id="PF13275">
    <property type="entry name" value="S4_2"/>
    <property type="match status" value="1"/>
</dbReference>
<keyword evidence="1" id="KW-0694">RNA-binding</keyword>
<protein>
    <submittedName>
        <fullName evidence="2">RNA-binding S4 domain-containing protein</fullName>
    </submittedName>
</protein>
<evidence type="ECO:0000256" key="1">
    <source>
        <dbReference type="PROSITE-ProRule" id="PRU00182"/>
    </source>
</evidence>
<dbReference type="PROSITE" id="PS50889">
    <property type="entry name" value="S4"/>
    <property type="match status" value="1"/>
</dbReference>
<proteinExistence type="predicted"/>
<comment type="caution">
    <text evidence="2">The sequence shown here is derived from an EMBL/GenBank/DDBJ whole genome shotgun (WGS) entry which is preliminary data.</text>
</comment>
<dbReference type="Gene3D" id="3.10.290.10">
    <property type="entry name" value="RNA-binding S4 domain"/>
    <property type="match status" value="1"/>
</dbReference>
<evidence type="ECO:0000313" key="3">
    <source>
        <dbReference type="Proteomes" id="UP000820669"/>
    </source>
</evidence>
<keyword evidence="3" id="KW-1185">Reference proteome</keyword>
<sequence length="80" mass="8607">MSKAPIQDVEIAEEPIRLGQFLKLAGIAEDGGHARELLEAEQVLLNGRLETRRGAQLRAGDVVAVGERRARPVAPRDPGA</sequence>
<accession>A0ABX1S8G3</accession>
<dbReference type="SUPFAM" id="SSF55174">
    <property type="entry name" value="Alpha-L RNA-binding motif"/>
    <property type="match status" value="1"/>
</dbReference>
<evidence type="ECO:0000313" key="2">
    <source>
        <dbReference type="EMBL" id="NMH97102.1"/>
    </source>
</evidence>
<dbReference type="InterPro" id="IPR036986">
    <property type="entry name" value="S4_RNA-bd_sf"/>
</dbReference>
<reference evidence="2 3" key="1">
    <citation type="submission" date="2020-04" db="EMBL/GenBank/DDBJ databases">
        <authorList>
            <person name="Klaysubun C."/>
            <person name="Duangmal K."/>
            <person name="Lipun K."/>
        </authorList>
    </citation>
    <scope>NUCLEOTIDE SEQUENCE [LARGE SCALE GENOMIC DNA]</scope>
    <source>
        <strain evidence="2 3">K10HN5</strain>
    </source>
</reference>
<name>A0ABX1S8G3_9PSEU</name>
<dbReference type="Proteomes" id="UP000820669">
    <property type="component" value="Unassembled WGS sequence"/>
</dbReference>
<gene>
    <name evidence="2" type="ORF">HF526_07190</name>
</gene>
<organism evidence="2 3">
    <name type="scientific">Pseudonocardia acidicola</name>
    <dbReference type="NCBI Taxonomy" id="2724939"/>
    <lineage>
        <taxon>Bacteria</taxon>
        <taxon>Bacillati</taxon>
        <taxon>Actinomycetota</taxon>
        <taxon>Actinomycetes</taxon>
        <taxon>Pseudonocardiales</taxon>
        <taxon>Pseudonocardiaceae</taxon>
        <taxon>Pseudonocardia</taxon>
    </lineage>
</organism>
<dbReference type="EMBL" id="JAAXLA010000009">
    <property type="protein sequence ID" value="NMH97102.1"/>
    <property type="molecule type" value="Genomic_DNA"/>
</dbReference>
<dbReference type="RefSeq" id="WP_169380487.1">
    <property type="nucleotide sequence ID" value="NZ_JAAXLA010000009.1"/>
</dbReference>